<reference evidence="1" key="1">
    <citation type="submission" date="2021-02" db="EMBL/GenBank/DDBJ databases">
        <authorList>
            <person name="Nowell W R."/>
        </authorList>
    </citation>
    <scope>NUCLEOTIDE SEQUENCE</scope>
</reference>
<dbReference type="AlphaFoldDB" id="A0A820CPE2"/>
<dbReference type="InterPro" id="IPR052709">
    <property type="entry name" value="Transposase-MT_Hybrid"/>
</dbReference>
<dbReference type="Proteomes" id="UP000663823">
    <property type="component" value="Unassembled WGS sequence"/>
</dbReference>
<comment type="caution">
    <text evidence="1">The sequence shown here is derived from an EMBL/GenBank/DDBJ whole genome shotgun (WGS) entry which is preliminary data.</text>
</comment>
<evidence type="ECO:0000313" key="1">
    <source>
        <dbReference type="EMBL" id="CAF4220829.1"/>
    </source>
</evidence>
<dbReference type="InterPro" id="IPR001888">
    <property type="entry name" value="Transposase_1"/>
</dbReference>
<gene>
    <name evidence="1" type="ORF">OTI717_LOCUS39368</name>
</gene>
<organism evidence="1 2">
    <name type="scientific">Rotaria sordida</name>
    <dbReference type="NCBI Taxonomy" id="392033"/>
    <lineage>
        <taxon>Eukaryota</taxon>
        <taxon>Metazoa</taxon>
        <taxon>Spiralia</taxon>
        <taxon>Gnathifera</taxon>
        <taxon>Rotifera</taxon>
        <taxon>Eurotatoria</taxon>
        <taxon>Bdelloidea</taxon>
        <taxon>Philodinida</taxon>
        <taxon>Philodinidae</taxon>
        <taxon>Rotaria</taxon>
    </lineage>
</organism>
<dbReference type="Gene3D" id="3.30.420.10">
    <property type="entry name" value="Ribonuclease H-like superfamily/Ribonuclease H"/>
    <property type="match status" value="1"/>
</dbReference>
<dbReference type="InterPro" id="IPR036397">
    <property type="entry name" value="RNaseH_sf"/>
</dbReference>
<protein>
    <recommendedName>
        <fullName evidence="3">Transposase</fullName>
    </recommendedName>
</protein>
<dbReference type="PANTHER" id="PTHR46060:SF1">
    <property type="entry name" value="MARINER MOS1 TRANSPOSASE-LIKE PROTEIN"/>
    <property type="match status" value="1"/>
</dbReference>
<dbReference type="EMBL" id="CAJOAX010025090">
    <property type="protein sequence ID" value="CAF4220829.1"/>
    <property type="molecule type" value="Genomic_DNA"/>
</dbReference>
<dbReference type="GO" id="GO:0003676">
    <property type="term" value="F:nucleic acid binding"/>
    <property type="evidence" value="ECO:0007669"/>
    <property type="project" value="InterPro"/>
</dbReference>
<evidence type="ECO:0008006" key="3">
    <source>
        <dbReference type="Google" id="ProtNLM"/>
    </source>
</evidence>
<evidence type="ECO:0000313" key="2">
    <source>
        <dbReference type="Proteomes" id="UP000663823"/>
    </source>
</evidence>
<dbReference type="Pfam" id="PF01359">
    <property type="entry name" value="Transposase_1"/>
    <property type="match status" value="1"/>
</dbReference>
<accession>A0A820CPE2</accession>
<sequence>MDKPCLHSYIKTRLLLGLIATQTHNELTTAYEQDVVSCRTHRRIRSKQELKAWVTPEESPLTEVRQKLFEEKTMFVMFFMTNGPLLIHQVPAGTPINAIYYRDECLKSIVKKLDKKRASSTANHVKLHHDNAPLHMNNILVNYFQEEKIKIMAHPSYSPHLAPPDF</sequence>
<proteinExistence type="predicted"/>
<name>A0A820CPE2_9BILA</name>
<dbReference type="PANTHER" id="PTHR46060">
    <property type="entry name" value="MARINER MOS1 TRANSPOSASE-LIKE PROTEIN"/>
    <property type="match status" value="1"/>
</dbReference>